<accession>A0A7K1GGE3</accession>
<dbReference type="RefSeq" id="WP_155090114.1">
    <property type="nucleotide sequence ID" value="NZ_WJYA01000009.1"/>
</dbReference>
<dbReference type="Proteomes" id="UP000447545">
    <property type="component" value="Unassembled WGS sequence"/>
</dbReference>
<evidence type="ECO:0000256" key="2">
    <source>
        <dbReference type="SAM" id="Phobius"/>
    </source>
</evidence>
<keyword evidence="2" id="KW-1133">Transmembrane helix</keyword>
<proteinExistence type="predicted"/>
<name>A0A7K1GGE3_9FLAO</name>
<reference evidence="3 4" key="1">
    <citation type="submission" date="2019-11" db="EMBL/GenBank/DDBJ databases">
        <title>Winogradskyella ouciana sp. nov., isolated from the hadal seawater of the Mariana Trench.</title>
        <authorList>
            <person name="Liu R."/>
        </authorList>
    </citation>
    <scope>NUCLEOTIDE SEQUENCE [LARGE SCALE GENOMIC DNA]</scope>
    <source>
        <strain evidence="3 4">ZXX205</strain>
    </source>
</reference>
<dbReference type="EMBL" id="WJYA01000009">
    <property type="protein sequence ID" value="MTE28105.1"/>
    <property type="molecule type" value="Genomic_DNA"/>
</dbReference>
<keyword evidence="2" id="KW-0812">Transmembrane</keyword>
<keyword evidence="4" id="KW-1185">Reference proteome</keyword>
<protein>
    <submittedName>
        <fullName evidence="3">Uncharacterized protein</fullName>
    </submittedName>
</protein>
<evidence type="ECO:0000256" key="1">
    <source>
        <dbReference type="SAM" id="MobiDB-lite"/>
    </source>
</evidence>
<evidence type="ECO:0000313" key="4">
    <source>
        <dbReference type="Proteomes" id="UP000447545"/>
    </source>
</evidence>
<evidence type="ECO:0000313" key="3">
    <source>
        <dbReference type="EMBL" id="MTE28105.1"/>
    </source>
</evidence>
<dbReference type="AlphaFoldDB" id="A0A7K1GGE3"/>
<feature type="region of interest" description="Disordered" evidence="1">
    <location>
        <begin position="103"/>
        <end position="162"/>
    </location>
</feature>
<organism evidence="3 4">
    <name type="scientific">Winogradskyella ouciana</name>
    <dbReference type="NCBI Taxonomy" id="2608631"/>
    <lineage>
        <taxon>Bacteria</taxon>
        <taxon>Pseudomonadati</taxon>
        <taxon>Bacteroidota</taxon>
        <taxon>Flavobacteriia</taxon>
        <taxon>Flavobacteriales</taxon>
        <taxon>Flavobacteriaceae</taxon>
        <taxon>Winogradskyella</taxon>
    </lineage>
</organism>
<feature type="transmembrane region" description="Helical" evidence="2">
    <location>
        <begin position="44"/>
        <end position="65"/>
    </location>
</feature>
<keyword evidence="2" id="KW-0472">Membrane</keyword>
<sequence>MAPIKFEEQLKDKLEKRSLQPSADSWAKLSQRLDTEEKKSRNPWFWWMGIAAGLIIMLAIAVEVFGSKDAIDKAPQMVEEDTIENTIEPKQPNGNETQTTELAVENEQTETEKENTNNVEQPEIINYKSVTQKEPKSKTQFANTDEAEKAKAETSDNANNDQKSAVDKVIINKEAFAGVIKDFKSENTSVTDREVDSLLKLASKELFKDKLQKETAKTVDANLLLQDVEDEMGQSFRSKVFDALKDSYETVKTAVAERNN</sequence>
<gene>
    <name evidence="3" type="ORF">F1003_14285</name>
</gene>
<comment type="caution">
    <text evidence="3">The sequence shown here is derived from an EMBL/GenBank/DDBJ whole genome shotgun (WGS) entry which is preliminary data.</text>
</comment>